<accession>A0A1H0ZX40</accession>
<dbReference type="STRING" id="1079994.SAMN04488565_2141"/>
<dbReference type="RefSeq" id="WP_010157129.1">
    <property type="nucleotide sequence ID" value="NZ_FNKB01000001.1"/>
</dbReference>
<reference evidence="2 3" key="1">
    <citation type="submission" date="2016-10" db="EMBL/GenBank/DDBJ databases">
        <authorList>
            <person name="de Groot N.N."/>
        </authorList>
    </citation>
    <scope>NUCLEOTIDE SEQUENCE [LARGE SCALE GENOMIC DNA]</scope>
    <source>
        <strain evidence="2 3">DSM 22788</strain>
    </source>
</reference>
<dbReference type="AlphaFoldDB" id="A0A1H0ZX40"/>
<dbReference type="EMBL" id="FNKB01000001">
    <property type="protein sequence ID" value="SDQ31988.1"/>
    <property type="molecule type" value="Genomic_DNA"/>
</dbReference>
<gene>
    <name evidence="2" type="ORF">SAMN04488565_2141</name>
</gene>
<proteinExistence type="predicted"/>
<dbReference type="Proteomes" id="UP000182690">
    <property type="component" value="Unassembled WGS sequence"/>
</dbReference>
<sequence>MTGGSQLVHHRAGAAARLARRALEWTEQGLERRWRGRCGVPDGAERRHRKHGHDAGCAALGLPRHELTRMIARADAVGAAPLIEAALGEAIDELCHRGASWCLHAAREAVYEAVERRITPAVAATRESATDGRRWQGSPENGKSRGHHE</sequence>
<protein>
    <submittedName>
        <fullName evidence="2">Uncharacterized protein</fullName>
    </submittedName>
</protein>
<evidence type="ECO:0000313" key="3">
    <source>
        <dbReference type="Proteomes" id="UP000182690"/>
    </source>
</evidence>
<evidence type="ECO:0000313" key="2">
    <source>
        <dbReference type="EMBL" id="SDQ31988.1"/>
    </source>
</evidence>
<dbReference type="OrthoDB" id="4991532at2"/>
<feature type="region of interest" description="Disordered" evidence="1">
    <location>
        <begin position="122"/>
        <end position="149"/>
    </location>
</feature>
<organism evidence="2 3">
    <name type="scientific">Leucobacter chromiiresistens</name>
    <dbReference type="NCBI Taxonomy" id="1079994"/>
    <lineage>
        <taxon>Bacteria</taxon>
        <taxon>Bacillati</taxon>
        <taxon>Actinomycetota</taxon>
        <taxon>Actinomycetes</taxon>
        <taxon>Micrococcales</taxon>
        <taxon>Microbacteriaceae</taxon>
        <taxon>Leucobacter</taxon>
    </lineage>
</organism>
<name>A0A1H0ZX40_9MICO</name>
<evidence type="ECO:0000256" key="1">
    <source>
        <dbReference type="SAM" id="MobiDB-lite"/>
    </source>
</evidence>